<proteinExistence type="predicted"/>
<dbReference type="AlphaFoldDB" id="A0A068SVI8"/>
<accession>A0A068SVI8</accession>
<reference evidence="3" key="1">
    <citation type="journal article" date="2014" name="BMC Genomics">
        <title>Genome sequencing of two Neorhizobium galegae strains reveals a noeT gene responsible for the unusual acetylation of the nodulation factors.</title>
        <authorList>
            <person name="Osterman J."/>
            <person name="Marsh J."/>
            <person name="Laine P.K."/>
            <person name="Zeng Z."/>
            <person name="Alatalo E."/>
            <person name="Sullivan J.T."/>
            <person name="Young J.P."/>
            <person name="Thomas-Oates J."/>
            <person name="Paulin L."/>
            <person name="Lindstrom K."/>
        </authorList>
    </citation>
    <scope>NUCLEOTIDE SEQUENCE [LARGE SCALE GENOMIC DNA]</scope>
    <source>
        <strain evidence="3">HAMBI 540</strain>
    </source>
</reference>
<dbReference type="Proteomes" id="UP000028181">
    <property type="component" value="Chromosome I"/>
</dbReference>
<dbReference type="eggNOG" id="ENOG5030ZA4">
    <property type="taxonomic scope" value="Bacteria"/>
</dbReference>
<dbReference type="GeneID" id="24257437"/>
<evidence type="ECO:0000313" key="3">
    <source>
        <dbReference type="Proteomes" id="UP000028181"/>
    </source>
</evidence>
<feature type="region of interest" description="Disordered" evidence="1">
    <location>
        <begin position="17"/>
        <end position="47"/>
    </location>
</feature>
<name>A0A068SVI8_NEOGA</name>
<evidence type="ECO:0000313" key="2">
    <source>
        <dbReference type="EMBL" id="CDN49859.1"/>
    </source>
</evidence>
<sequence>MEISSLRWSTNLLQRDHSRNNKVEKSSEHGSRQSQITFQVPDTDESPIDFSAITPRDLRALALENYQAGRIDQDTYITLSEELPTHAVDAQGQLMDLSQVTDETGFNFHDYYRNQLEIAMSLGDTPRANVLRAVMAFIEV</sequence>
<dbReference type="KEGG" id="ngg:RG540_CH37020"/>
<gene>
    <name evidence="2" type="ORF">RG540_CH37020</name>
</gene>
<evidence type="ECO:0000256" key="1">
    <source>
        <dbReference type="SAM" id="MobiDB-lite"/>
    </source>
</evidence>
<keyword evidence="3" id="KW-1185">Reference proteome</keyword>
<dbReference type="PATRIC" id="fig|1028800.3.peg.3754"/>
<dbReference type="HOGENOM" id="CLU_152520_0_0_5"/>
<dbReference type="EMBL" id="HG938353">
    <property type="protein sequence ID" value="CDN49859.1"/>
    <property type="molecule type" value="Genomic_DNA"/>
</dbReference>
<feature type="compositionally biased region" description="Basic and acidic residues" evidence="1">
    <location>
        <begin position="17"/>
        <end position="31"/>
    </location>
</feature>
<dbReference type="RefSeq" id="WP_038546579.1">
    <property type="nucleotide sequence ID" value="NZ_HG938353.1"/>
</dbReference>
<dbReference type="OrthoDB" id="8364761at2"/>
<protein>
    <submittedName>
        <fullName evidence="2">Uncharacterized protein</fullName>
    </submittedName>
</protein>
<organism evidence="2 3">
    <name type="scientific">Neorhizobium galegae bv. orientalis str. HAMBI 540</name>
    <dbReference type="NCBI Taxonomy" id="1028800"/>
    <lineage>
        <taxon>Bacteria</taxon>
        <taxon>Pseudomonadati</taxon>
        <taxon>Pseudomonadota</taxon>
        <taxon>Alphaproteobacteria</taxon>
        <taxon>Hyphomicrobiales</taxon>
        <taxon>Rhizobiaceae</taxon>
        <taxon>Rhizobium/Agrobacterium group</taxon>
        <taxon>Neorhizobium</taxon>
    </lineage>
</organism>